<dbReference type="EMBL" id="RCZM01000007">
    <property type="protein sequence ID" value="TPG13425.1"/>
    <property type="molecule type" value="Genomic_DNA"/>
</dbReference>
<accession>A0A502CIH2</accession>
<protein>
    <recommendedName>
        <fullName evidence="4">DUF4398 domain-containing protein</fullName>
    </recommendedName>
</protein>
<keyword evidence="1" id="KW-0812">Transmembrane</keyword>
<evidence type="ECO:0000313" key="3">
    <source>
        <dbReference type="Proteomes" id="UP000317722"/>
    </source>
</evidence>
<dbReference type="PROSITE" id="PS51257">
    <property type="entry name" value="PROKAR_LIPOPROTEIN"/>
    <property type="match status" value="1"/>
</dbReference>
<evidence type="ECO:0000313" key="2">
    <source>
        <dbReference type="EMBL" id="TPG13425.1"/>
    </source>
</evidence>
<comment type="caution">
    <text evidence="2">The sequence shown here is derived from an EMBL/GenBank/DDBJ whole genome shotgun (WGS) entry which is preliminary data.</text>
</comment>
<keyword evidence="3" id="KW-1185">Reference proteome</keyword>
<reference evidence="2 3" key="1">
    <citation type="journal article" date="2019" name="Environ. Microbiol.">
        <title>Species interactions and distinct microbial communities in high Arctic permafrost affected cryosols are associated with the CH4 and CO2 gas fluxes.</title>
        <authorList>
            <person name="Altshuler I."/>
            <person name="Hamel J."/>
            <person name="Turney S."/>
            <person name="Magnuson E."/>
            <person name="Levesque R."/>
            <person name="Greer C."/>
            <person name="Whyte L.G."/>
        </authorList>
    </citation>
    <scope>NUCLEOTIDE SEQUENCE [LARGE SCALE GENOMIC DNA]</scope>
    <source>
        <strain evidence="2 3">S9.3A</strain>
    </source>
</reference>
<keyword evidence="1" id="KW-0472">Membrane</keyword>
<feature type="transmembrane region" description="Helical" evidence="1">
    <location>
        <begin position="6"/>
        <end position="25"/>
    </location>
</feature>
<dbReference type="Proteomes" id="UP000317722">
    <property type="component" value="Unassembled WGS sequence"/>
</dbReference>
<evidence type="ECO:0000256" key="1">
    <source>
        <dbReference type="SAM" id="Phobius"/>
    </source>
</evidence>
<sequence length="148" mass="15583">MTRRHWIWPTIIVTLLLGGCIAPALDRGAFEQNAKSALESAASETSTAQIAVDALLSGNATNAYADTVVTDSENAMGGIETSFGVVDPPTPTQDPLREQVLTLLGDADDALAHARIAIRRGDASSLTDARKELDDASAHLESARADLK</sequence>
<organism evidence="2 3">
    <name type="scientific">Pedococcus bigeumensis</name>
    <dbReference type="NCBI Taxonomy" id="433644"/>
    <lineage>
        <taxon>Bacteria</taxon>
        <taxon>Bacillati</taxon>
        <taxon>Actinomycetota</taxon>
        <taxon>Actinomycetes</taxon>
        <taxon>Micrococcales</taxon>
        <taxon>Intrasporangiaceae</taxon>
        <taxon>Pedococcus</taxon>
    </lineage>
</organism>
<evidence type="ECO:0008006" key="4">
    <source>
        <dbReference type="Google" id="ProtNLM"/>
    </source>
</evidence>
<keyword evidence="1" id="KW-1133">Transmembrane helix</keyword>
<dbReference type="AlphaFoldDB" id="A0A502CIH2"/>
<proteinExistence type="predicted"/>
<gene>
    <name evidence="2" type="ORF">EAH86_19050</name>
</gene>
<name>A0A502CIH2_9MICO</name>